<name>A0A845BBQ8_9PROT</name>
<dbReference type="EMBL" id="SNVJ01000017">
    <property type="protein sequence ID" value="MXP65013.1"/>
    <property type="molecule type" value="Genomic_DNA"/>
</dbReference>
<evidence type="ECO:0000313" key="1">
    <source>
        <dbReference type="EMBL" id="MXP65013.1"/>
    </source>
</evidence>
<sequence length="53" mass="6642">MAIPGDAWARLRHQLRCHRERQGLLDMDDRMLRDIGPDRCRARRERRKWWWQA</sequence>
<gene>
    <name evidence="1" type="ORF">E0493_16825</name>
</gene>
<comment type="caution">
    <text evidence="1">The sequence shown here is derived from an EMBL/GenBank/DDBJ whole genome shotgun (WGS) entry which is preliminary data.</text>
</comment>
<proteinExistence type="predicted"/>
<protein>
    <submittedName>
        <fullName evidence="1">DUF1127 domain-containing protein</fullName>
    </submittedName>
</protein>
<dbReference type="Proteomes" id="UP000460715">
    <property type="component" value="Unassembled WGS sequence"/>
</dbReference>
<accession>A0A845BBQ8</accession>
<organism evidence="1 2">
    <name type="scientific">Teichococcus coralli</name>
    <dbReference type="NCBI Taxonomy" id="2545983"/>
    <lineage>
        <taxon>Bacteria</taxon>
        <taxon>Pseudomonadati</taxon>
        <taxon>Pseudomonadota</taxon>
        <taxon>Alphaproteobacteria</taxon>
        <taxon>Acetobacterales</taxon>
        <taxon>Roseomonadaceae</taxon>
        <taxon>Roseomonas</taxon>
    </lineage>
</organism>
<keyword evidence="2" id="KW-1185">Reference proteome</keyword>
<evidence type="ECO:0000313" key="2">
    <source>
        <dbReference type="Proteomes" id="UP000460715"/>
    </source>
</evidence>
<reference evidence="1 2" key="1">
    <citation type="submission" date="2019-03" db="EMBL/GenBank/DDBJ databases">
        <title>Roseomonas sp. a novel Roseomonas species isolated from Sea whip Gorgonian.</title>
        <authorList>
            <person name="Li F."/>
            <person name="Pan X."/>
            <person name="Huang S."/>
            <person name="Li Z."/>
            <person name="Meng B."/>
        </authorList>
    </citation>
    <scope>NUCLEOTIDE SEQUENCE [LARGE SCALE GENOMIC DNA]</scope>
    <source>
        <strain evidence="1 2">M0104</strain>
    </source>
</reference>
<dbReference type="AlphaFoldDB" id="A0A845BBQ8"/>